<protein>
    <submittedName>
        <fullName evidence="2">Helix-turn-helix transcriptional regulator</fullName>
    </submittedName>
</protein>
<evidence type="ECO:0000259" key="1">
    <source>
        <dbReference type="PROSITE" id="PS50943"/>
    </source>
</evidence>
<keyword evidence="3" id="KW-1185">Reference proteome</keyword>
<dbReference type="InterPro" id="IPR001387">
    <property type="entry name" value="Cro/C1-type_HTH"/>
</dbReference>
<dbReference type="Pfam" id="PF01381">
    <property type="entry name" value="HTH_3"/>
    <property type="match status" value="1"/>
</dbReference>
<dbReference type="SMART" id="SM00530">
    <property type="entry name" value="HTH_XRE"/>
    <property type="match status" value="1"/>
</dbReference>
<evidence type="ECO:0000313" key="3">
    <source>
        <dbReference type="Proteomes" id="UP000555411"/>
    </source>
</evidence>
<dbReference type="InterPro" id="IPR010982">
    <property type="entry name" value="Lambda_DNA-bd_dom_sf"/>
</dbReference>
<dbReference type="Gene3D" id="1.10.260.40">
    <property type="entry name" value="lambda repressor-like DNA-binding domains"/>
    <property type="match status" value="1"/>
</dbReference>
<organism evidence="2 3">
    <name type="scientific">Paragemmobacter straminiformis</name>
    <dbReference type="NCBI Taxonomy" id="2045119"/>
    <lineage>
        <taxon>Bacteria</taxon>
        <taxon>Pseudomonadati</taxon>
        <taxon>Pseudomonadota</taxon>
        <taxon>Alphaproteobacteria</taxon>
        <taxon>Rhodobacterales</taxon>
        <taxon>Paracoccaceae</taxon>
        <taxon>Paragemmobacter</taxon>
    </lineage>
</organism>
<reference evidence="2 3" key="1">
    <citation type="journal article" date="2017" name="Int. J. Syst. Evol. Microbiol.">
        <title>Gemmobacter straminiformis sp. nov., isolated from an artificial fountain.</title>
        <authorList>
            <person name="Kang J.Y."/>
            <person name="Kim M.J."/>
            <person name="Chun J."/>
            <person name="Son K.P."/>
            <person name="Jahng K.Y."/>
        </authorList>
    </citation>
    <scope>NUCLEOTIDE SEQUENCE [LARGE SCALE GENOMIC DNA]</scope>
    <source>
        <strain evidence="2 3">CAM-8</strain>
    </source>
</reference>
<sequence length="111" mass="11617">MKQAQSLSSQATDALATFGAMIRAARVQRGMTAAELGARVSVSRGVIQRLEAGEPGTAIGAAFEAAIVLGLPLFDVDATQLGTLRSQKEAMNALLPKRAFQASQAKPDNDF</sequence>
<proteinExistence type="predicted"/>
<dbReference type="AlphaFoldDB" id="A0A842I4L0"/>
<feature type="domain" description="HTH cro/C1-type" evidence="1">
    <location>
        <begin position="22"/>
        <end position="81"/>
    </location>
</feature>
<accession>A0A842I4L0</accession>
<dbReference type="EMBL" id="JACLQD010000001">
    <property type="protein sequence ID" value="MBC2834501.1"/>
    <property type="molecule type" value="Genomic_DNA"/>
</dbReference>
<comment type="caution">
    <text evidence="2">The sequence shown here is derived from an EMBL/GenBank/DDBJ whole genome shotgun (WGS) entry which is preliminary data.</text>
</comment>
<dbReference type="RefSeq" id="WP_185796098.1">
    <property type="nucleotide sequence ID" value="NZ_JACLQD010000001.1"/>
</dbReference>
<dbReference type="SUPFAM" id="SSF47413">
    <property type="entry name" value="lambda repressor-like DNA-binding domains"/>
    <property type="match status" value="1"/>
</dbReference>
<dbReference type="GO" id="GO:0003677">
    <property type="term" value="F:DNA binding"/>
    <property type="evidence" value="ECO:0007669"/>
    <property type="project" value="InterPro"/>
</dbReference>
<dbReference type="PROSITE" id="PS50943">
    <property type="entry name" value="HTH_CROC1"/>
    <property type="match status" value="1"/>
</dbReference>
<name>A0A842I4L0_9RHOB</name>
<dbReference type="Proteomes" id="UP000555411">
    <property type="component" value="Unassembled WGS sequence"/>
</dbReference>
<dbReference type="CDD" id="cd00093">
    <property type="entry name" value="HTH_XRE"/>
    <property type="match status" value="1"/>
</dbReference>
<gene>
    <name evidence="2" type="ORF">H7F16_03220</name>
</gene>
<evidence type="ECO:0000313" key="2">
    <source>
        <dbReference type="EMBL" id="MBC2834501.1"/>
    </source>
</evidence>